<dbReference type="Pfam" id="PF25420">
    <property type="entry name" value="zf-C2H2_ZN292"/>
    <property type="match status" value="1"/>
</dbReference>
<evidence type="ECO:0000256" key="11">
    <source>
        <dbReference type="ARBA" id="ARBA00023242"/>
    </source>
</evidence>
<dbReference type="Gene3D" id="3.30.160.60">
    <property type="entry name" value="Classic Zinc Finger"/>
    <property type="match status" value="2"/>
</dbReference>
<accession>A0AAV3BBX9</accession>
<dbReference type="AlphaFoldDB" id="A0AAV3BBX9"/>
<dbReference type="InterPro" id="IPR036236">
    <property type="entry name" value="Znf_C2H2_sf"/>
</dbReference>
<dbReference type="PROSITE" id="PS00028">
    <property type="entry name" value="ZINC_FINGER_C2H2_1"/>
    <property type="match status" value="4"/>
</dbReference>
<comment type="subcellular location">
    <subcellularLocation>
        <location evidence="1">Nucleus</location>
    </subcellularLocation>
</comment>
<feature type="region of interest" description="Disordered" evidence="13">
    <location>
        <begin position="984"/>
        <end position="1019"/>
    </location>
</feature>
<evidence type="ECO:0000313" key="16">
    <source>
        <dbReference type="Proteomes" id="UP001181693"/>
    </source>
</evidence>
<feature type="domain" description="C2H2-type" evidence="14">
    <location>
        <begin position="771"/>
        <end position="800"/>
    </location>
</feature>
<dbReference type="EMBL" id="DYDO01000001">
    <property type="protein sequence ID" value="DBA34417.1"/>
    <property type="molecule type" value="Genomic_DNA"/>
</dbReference>
<feature type="region of interest" description="Disordered" evidence="13">
    <location>
        <begin position="942"/>
        <end position="970"/>
    </location>
</feature>
<keyword evidence="5" id="KW-0677">Repeat</keyword>
<dbReference type="InterPro" id="IPR052251">
    <property type="entry name" value="GH-ZnFinger_Regulators"/>
</dbReference>
<protein>
    <recommendedName>
        <fullName evidence="14">C2H2-type domain-containing protein</fullName>
    </recommendedName>
</protein>
<dbReference type="Proteomes" id="UP001181693">
    <property type="component" value="Unassembled WGS sequence"/>
</dbReference>
<keyword evidence="9" id="KW-0238">DNA-binding</keyword>
<dbReference type="PROSITE" id="PS50157">
    <property type="entry name" value="ZINC_FINGER_C2H2_2"/>
    <property type="match status" value="4"/>
</dbReference>
<evidence type="ECO:0000313" key="15">
    <source>
        <dbReference type="EMBL" id="DBA34417.1"/>
    </source>
</evidence>
<keyword evidence="16" id="KW-1185">Reference proteome</keyword>
<gene>
    <name evidence="15" type="ORF">GDO54_001976</name>
</gene>
<feature type="domain" description="C2H2-type" evidence="14">
    <location>
        <begin position="800"/>
        <end position="829"/>
    </location>
</feature>
<dbReference type="GO" id="GO:0005634">
    <property type="term" value="C:nucleus"/>
    <property type="evidence" value="ECO:0007669"/>
    <property type="project" value="UniProtKB-SubCell"/>
</dbReference>
<feature type="compositionally biased region" description="Low complexity" evidence="13">
    <location>
        <begin position="953"/>
        <end position="964"/>
    </location>
</feature>
<evidence type="ECO:0000256" key="5">
    <source>
        <dbReference type="ARBA" id="ARBA00022737"/>
    </source>
</evidence>
<dbReference type="SMART" id="SM00355">
    <property type="entry name" value="ZnF_C2H2"/>
    <property type="match status" value="6"/>
</dbReference>
<comment type="similarity">
    <text evidence="2">Belongs to the krueppel C2H2-type zinc-finger protein family.</text>
</comment>
<evidence type="ECO:0000256" key="3">
    <source>
        <dbReference type="ARBA" id="ARBA00022553"/>
    </source>
</evidence>
<dbReference type="InterPro" id="IPR013087">
    <property type="entry name" value="Znf_C2H2_type"/>
</dbReference>
<evidence type="ECO:0000256" key="6">
    <source>
        <dbReference type="ARBA" id="ARBA00022771"/>
    </source>
</evidence>
<evidence type="ECO:0000256" key="7">
    <source>
        <dbReference type="ARBA" id="ARBA00022833"/>
    </source>
</evidence>
<dbReference type="GO" id="GO:0000981">
    <property type="term" value="F:DNA-binding transcription factor activity, RNA polymerase II-specific"/>
    <property type="evidence" value="ECO:0007669"/>
    <property type="project" value="TreeGrafter"/>
</dbReference>
<keyword evidence="3" id="KW-0597">Phosphoprotein</keyword>
<keyword evidence="7" id="KW-0862">Zinc</keyword>
<evidence type="ECO:0000256" key="12">
    <source>
        <dbReference type="PROSITE-ProRule" id="PRU00042"/>
    </source>
</evidence>
<evidence type="ECO:0000256" key="8">
    <source>
        <dbReference type="ARBA" id="ARBA00023015"/>
    </source>
</evidence>
<feature type="region of interest" description="Disordered" evidence="13">
    <location>
        <begin position="599"/>
        <end position="620"/>
    </location>
</feature>
<evidence type="ECO:0000256" key="13">
    <source>
        <dbReference type="SAM" id="MobiDB-lite"/>
    </source>
</evidence>
<keyword evidence="8" id="KW-0805">Transcription regulation</keyword>
<feature type="domain" description="C2H2-type" evidence="14">
    <location>
        <begin position="543"/>
        <end position="570"/>
    </location>
</feature>
<evidence type="ECO:0000256" key="9">
    <source>
        <dbReference type="ARBA" id="ARBA00023125"/>
    </source>
</evidence>
<evidence type="ECO:0000256" key="2">
    <source>
        <dbReference type="ARBA" id="ARBA00006991"/>
    </source>
</evidence>
<keyword evidence="4" id="KW-0479">Metal-binding</keyword>
<dbReference type="SUPFAM" id="SSF57667">
    <property type="entry name" value="beta-beta-alpha zinc fingers"/>
    <property type="match status" value="2"/>
</dbReference>
<evidence type="ECO:0000259" key="14">
    <source>
        <dbReference type="PROSITE" id="PS50157"/>
    </source>
</evidence>
<keyword evidence="11" id="KW-0539">Nucleus</keyword>
<feature type="domain" description="C2H2-type" evidence="14">
    <location>
        <begin position="702"/>
        <end position="732"/>
    </location>
</feature>
<organism evidence="15 16">
    <name type="scientific">Pyxicephalus adspersus</name>
    <name type="common">African bullfrog</name>
    <dbReference type="NCBI Taxonomy" id="30357"/>
    <lineage>
        <taxon>Eukaryota</taxon>
        <taxon>Metazoa</taxon>
        <taxon>Chordata</taxon>
        <taxon>Craniata</taxon>
        <taxon>Vertebrata</taxon>
        <taxon>Euteleostomi</taxon>
        <taxon>Amphibia</taxon>
        <taxon>Batrachia</taxon>
        <taxon>Anura</taxon>
        <taxon>Neobatrachia</taxon>
        <taxon>Ranoidea</taxon>
        <taxon>Pyxicephalidae</taxon>
        <taxon>Pyxicephalinae</taxon>
        <taxon>Pyxicephalus</taxon>
    </lineage>
</organism>
<dbReference type="GO" id="GO:0003677">
    <property type="term" value="F:DNA binding"/>
    <property type="evidence" value="ECO:0007669"/>
    <property type="project" value="UniProtKB-KW"/>
</dbReference>
<proteinExistence type="inferred from homology"/>
<reference evidence="15" key="1">
    <citation type="thesis" date="2020" institute="ProQuest LLC" country="789 East Eisenhower Parkway, Ann Arbor, MI, USA">
        <title>Comparative Genomics and Chromosome Evolution.</title>
        <authorList>
            <person name="Mudd A.B."/>
        </authorList>
    </citation>
    <scope>NUCLEOTIDE SEQUENCE</scope>
    <source>
        <strain evidence="15">1538</strain>
        <tissue evidence="15">Blood</tissue>
    </source>
</reference>
<dbReference type="PANTHER" id="PTHR15507">
    <property type="entry name" value="ZINC FINGER PROTEIN RLF"/>
    <property type="match status" value="1"/>
</dbReference>
<evidence type="ECO:0000256" key="10">
    <source>
        <dbReference type="ARBA" id="ARBA00023163"/>
    </source>
</evidence>
<dbReference type="InterPro" id="IPR057986">
    <property type="entry name" value="TPR_Rlf/292/654"/>
</dbReference>
<sequence length="1092" mass="124876">MAEDESDQESERLVEELEAIVDEELKGIGEGELRCREYCRRFCEIVEDYTSRWHVPLPQLQVLQTALCCFTSASVSFPDECEHVQYVLSRLALSLFELLLFFGKDEFYESPLKDILGSVQECHDLLIQYDHTDLRLVTCVIKDGGPWEDPVLQAILKGKSEPQDIVDRYLRSENQLFFEFRVRYLIACERISEAVALITTCLSHPEVSKNLYYHQAYFICLHMTNLTDKLLPEHVLRIDPGDGVKIICNIEKEGKTALAFQLSEAFLVTQLQTGKMYCVWDLIFIWAKLQLKVNPSKEVFLEQCYNMLRIAANVKVIFPFMKAIRNEVGETGVQLSVELCGCALQLDLHDDPEAKSLIYKTLAYLFPTDLEICRICALSVFFLERTIESYRDVERLYKYSDEEYNEFNSYVENRVRFELLPILKRGLLFDPEFWNFQMIQQNCAELLGEKAALVMCTPEQDNEVEPSLPLDESLIQLRNGVLKHKETSSKIKLPLHSRKNHAVPSTNKMEHNVPKHHCTLCNKEFLGGHIFRHAQTHHEGGCFTCVICARKFRNKINMLRHLRHHLKKMQRHSMVNSSNASPDNAIQVCSDISEVNSSEESSIALENGNSSSSTSEGLNVSLSQENECMTSDENHLTDRNLELLHHSTATQTSFSTDVSNADDTSAVLGNMEIGEEKSDRDLTQHAKLNGSVFSKEDSKVGHQCPAQGCHRVFHRVRALNKHARKAHPSDDKVQQHIMAWNKGKCRFCQRKFSNGRHFIDHLKRHVYPNVYFCQQQNCNKNFKFASQLSEHQLNHKTVKVECGFINCTEVFEQISSLYEHEAQHYEQNAGEVGSSLVNEEPVSQVPVHCLPQEETVNHQRLTTAMKKERTVDEEMADLPVPSWKFRKDVAEPKTYKQTEKKMNGEVQTAEQTFQTSCNDSKSNTRLETVEETPPVIEEQIPNGHDVEERTVSDVDTIVTSDSTTKSNLDKTLHSNMAQGIEQKSTTVENHPGDPKPNQPAKSAAFSSGGTRPYSRPLPPSYLAEQYLSMPKRRKGNQDAINENPTDSKTSVEKLRCRRCLTNYCSLEALEEHLAQKKCQLYFGFDSDDESAW</sequence>
<dbReference type="PANTHER" id="PTHR15507:SF16">
    <property type="entry name" value="ZINC FINGER PROTEIN 654"/>
    <property type="match status" value="1"/>
</dbReference>
<dbReference type="Pfam" id="PF25580">
    <property type="entry name" value="TPR_Rlf"/>
    <property type="match status" value="1"/>
</dbReference>
<evidence type="ECO:0000256" key="4">
    <source>
        <dbReference type="ARBA" id="ARBA00022723"/>
    </source>
</evidence>
<name>A0AAV3BBX9_PYXAD</name>
<comment type="caution">
    <text evidence="15">The sequence shown here is derived from an EMBL/GenBank/DDBJ whole genome shotgun (WGS) entry which is preliminary data.</text>
</comment>
<keyword evidence="10" id="KW-0804">Transcription</keyword>
<keyword evidence="6 12" id="KW-0863">Zinc-finger</keyword>
<dbReference type="GO" id="GO:0008270">
    <property type="term" value="F:zinc ion binding"/>
    <property type="evidence" value="ECO:0007669"/>
    <property type="project" value="UniProtKB-KW"/>
</dbReference>
<evidence type="ECO:0000256" key="1">
    <source>
        <dbReference type="ARBA" id="ARBA00004123"/>
    </source>
</evidence>